<dbReference type="AlphaFoldDB" id="A0A7S4UJ67"/>
<dbReference type="PROSITE" id="PS50088">
    <property type="entry name" value="ANK_REPEAT"/>
    <property type="match status" value="1"/>
</dbReference>
<dbReference type="SUPFAM" id="SSF54236">
    <property type="entry name" value="Ubiquitin-like"/>
    <property type="match status" value="1"/>
</dbReference>
<dbReference type="EMBL" id="HBNR01032710">
    <property type="protein sequence ID" value="CAE4587457.1"/>
    <property type="molecule type" value="Transcribed_RNA"/>
</dbReference>
<proteinExistence type="predicted"/>
<gene>
    <name evidence="6" type="ORF">AMON00008_LOCUS22448</name>
</gene>
<protein>
    <recommendedName>
        <fullName evidence="5">Ubiquitin-like domain-containing protein</fullName>
    </recommendedName>
</protein>
<evidence type="ECO:0000256" key="2">
    <source>
        <dbReference type="ARBA" id="ARBA00023043"/>
    </source>
</evidence>
<dbReference type="Gene3D" id="1.25.40.20">
    <property type="entry name" value="Ankyrin repeat-containing domain"/>
    <property type="match status" value="1"/>
</dbReference>
<organism evidence="6">
    <name type="scientific">Alexandrium monilatum</name>
    <dbReference type="NCBI Taxonomy" id="311494"/>
    <lineage>
        <taxon>Eukaryota</taxon>
        <taxon>Sar</taxon>
        <taxon>Alveolata</taxon>
        <taxon>Dinophyceae</taxon>
        <taxon>Gonyaulacales</taxon>
        <taxon>Pyrocystaceae</taxon>
        <taxon>Alexandrium</taxon>
    </lineage>
</organism>
<feature type="domain" description="Ubiquitin-like" evidence="5">
    <location>
        <begin position="156"/>
        <end position="233"/>
    </location>
</feature>
<dbReference type="PANTHER" id="PTHR24198:SF165">
    <property type="entry name" value="ANKYRIN REPEAT-CONTAINING PROTEIN-RELATED"/>
    <property type="match status" value="1"/>
</dbReference>
<feature type="repeat" description="ANK" evidence="3">
    <location>
        <begin position="321"/>
        <end position="353"/>
    </location>
</feature>
<sequence length="477" mass="49396">MGPLVPANAGTHPAGSRRLGAARTPLRCGKPAPSGGSRGSARGEWLGHGEEQRWSAGGYGRGDDAGVPRRRGGGGRGGGRGGRRSGASGAGAAGAGANGAARGPHKGPAASSADGSAGAAAAEGEAEDSGGGADDEPPGERVHSEPAGPNGDVGDLAVVASTMGGQSFEVQVARESRVAELSMQLCKAVEAQPWQLRLILADATLLEDPARPLAELAPADNSPLQLTTVVSRGVPDHVHANSVRLFGLLQSKEASQALALLREGRVNVNARSDVKHVSKGRKFGGASLLQVAAEELAGPELLSVARLMLEMGAKPSFADANGMQPLHVACEGGKGCLAQLLLEHRADIRALFTGKQTPLHLALGYFADCEVGKRSEEEVALGEACCSMVASTAHELNGKRLTPLAMARKALAEAVGLVLGCERHRLSQRRPITRDEVFQFCTVPKSLLQAFGAELWEGWPKDFMPEPNAFIEKCFAD</sequence>
<dbReference type="PANTHER" id="PTHR24198">
    <property type="entry name" value="ANKYRIN REPEAT AND PROTEIN KINASE DOMAIN-CONTAINING PROTEIN"/>
    <property type="match status" value="1"/>
</dbReference>
<dbReference type="PROSITE" id="PS50053">
    <property type="entry name" value="UBIQUITIN_2"/>
    <property type="match status" value="1"/>
</dbReference>
<dbReference type="InterPro" id="IPR036770">
    <property type="entry name" value="Ankyrin_rpt-contain_sf"/>
</dbReference>
<evidence type="ECO:0000256" key="1">
    <source>
        <dbReference type="ARBA" id="ARBA00022737"/>
    </source>
</evidence>
<feature type="region of interest" description="Disordered" evidence="4">
    <location>
        <begin position="1"/>
        <end position="156"/>
    </location>
</feature>
<keyword evidence="2 3" id="KW-0040">ANK repeat</keyword>
<name>A0A7S4UJ67_9DINO</name>
<feature type="compositionally biased region" description="Low complexity" evidence="4">
    <location>
        <begin position="31"/>
        <end position="43"/>
    </location>
</feature>
<evidence type="ECO:0000256" key="3">
    <source>
        <dbReference type="PROSITE-ProRule" id="PRU00023"/>
    </source>
</evidence>
<dbReference type="Pfam" id="PF12796">
    <property type="entry name" value="Ank_2"/>
    <property type="match status" value="1"/>
</dbReference>
<dbReference type="SUPFAM" id="SSF48403">
    <property type="entry name" value="Ankyrin repeat"/>
    <property type="match status" value="1"/>
</dbReference>
<dbReference type="InterPro" id="IPR002110">
    <property type="entry name" value="Ankyrin_rpt"/>
</dbReference>
<dbReference type="PROSITE" id="PS50297">
    <property type="entry name" value="ANK_REP_REGION"/>
    <property type="match status" value="1"/>
</dbReference>
<dbReference type="InterPro" id="IPR029071">
    <property type="entry name" value="Ubiquitin-like_domsf"/>
</dbReference>
<feature type="compositionally biased region" description="Acidic residues" evidence="4">
    <location>
        <begin position="124"/>
        <end position="137"/>
    </location>
</feature>
<reference evidence="6" key="1">
    <citation type="submission" date="2021-01" db="EMBL/GenBank/DDBJ databases">
        <authorList>
            <person name="Corre E."/>
            <person name="Pelletier E."/>
            <person name="Niang G."/>
            <person name="Scheremetjew M."/>
            <person name="Finn R."/>
            <person name="Kale V."/>
            <person name="Holt S."/>
            <person name="Cochrane G."/>
            <person name="Meng A."/>
            <person name="Brown T."/>
            <person name="Cohen L."/>
        </authorList>
    </citation>
    <scope>NUCLEOTIDE SEQUENCE</scope>
    <source>
        <strain evidence="6">CCMP3105</strain>
    </source>
</reference>
<accession>A0A7S4UJ67</accession>
<evidence type="ECO:0000313" key="6">
    <source>
        <dbReference type="EMBL" id="CAE4587457.1"/>
    </source>
</evidence>
<feature type="compositionally biased region" description="Low complexity" evidence="4">
    <location>
        <begin position="98"/>
        <end position="123"/>
    </location>
</feature>
<dbReference type="InterPro" id="IPR000626">
    <property type="entry name" value="Ubiquitin-like_dom"/>
</dbReference>
<feature type="compositionally biased region" description="Gly residues" evidence="4">
    <location>
        <begin position="88"/>
        <end position="97"/>
    </location>
</feature>
<keyword evidence="1" id="KW-0677">Repeat</keyword>
<evidence type="ECO:0000259" key="5">
    <source>
        <dbReference type="PROSITE" id="PS50053"/>
    </source>
</evidence>
<evidence type="ECO:0000256" key="4">
    <source>
        <dbReference type="SAM" id="MobiDB-lite"/>
    </source>
</evidence>